<evidence type="ECO:0000313" key="1">
    <source>
        <dbReference type="EMBL" id="MPC99193.1"/>
    </source>
</evidence>
<evidence type="ECO:0000313" key="2">
    <source>
        <dbReference type="Proteomes" id="UP000324222"/>
    </source>
</evidence>
<sequence length="66" mass="7000">MVAVSRGEAGKHDPPPLHPPCLPCLTFPPSLSPARCATLAATLGKVIGLISNRAGIWENIKCKKRI</sequence>
<proteinExistence type="predicted"/>
<accession>A0A5B7JXL8</accession>
<protein>
    <submittedName>
        <fullName evidence="1">Uncharacterized protein</fullName>
    </submittedName>
</protein>
<dbReference type="Proteomes" id="UP000324222">
    <property type="component" value="Unassembled WGS sequence"/>
</dbReference>
<organism evidence="1 2">
    <name type="scientific">Portunus trituberculatus</name>
    <name type="common">Swimming crab</name>
    <name type="synonym">Neptunus trituberculatus</name>
    <dbReference type="NCBI Taxonomy" id="210409"/>
    <lineage>
        <taxon>Eukaryota</taxon>
        <taxon>Metazoa</taxon>
        <taxon>Ecdysozoa</taxon>
        <taxon>Arthropoda</taxon>
        <taxon>Crustacea</taxon>
        <taxon>Multicrustacea</taxon>
        <taxon>Malacostraca</taxon>
        <taxon>Eumalacostraca</taxon>
        <taxon>Eucarida</taxon>
        <taxon>Decapoda</taxon>
        <taxon>Pleocyemata</taxon>
        <taxon>Brachyura</taxon>
        <taxon>Eubrachyura</taxon>
        <taxon>Portunoidea</taxon>
        <taxon>Portunidae</taxon>
        <taxon>Portuninae</taxon>
        <taxon>Portunus</taxon>
    </lineage>
</organism>
<name>A0A5B7JXL8_PORTR</name>
<dbReference type="AlphaFoldDB" id="A0A5B7JXL8"/>
<comment type="caution">
    <text evidence="1">The sequence shown here is derived from an EMBL/GenBank/DDBJ whole genome shotgun (WGS) entry which is preliminary data.</text>
</comment>
<dbReference type="EMBL" id="VSRR010117342">
    <property type="protein sequence ID" value="MPC99193.1"/>
    <property type="molecule type" value="Genomic_DNA"/>
</dbReference>
<reference evidence="1 2" key="1">
    <citation type="submission" date="2019-05" db="EMBL/GenBank/DDBJ databases">
        <title>Another draft genome of Portunus trituberculatus and its Hox gene families provides insights of decapod evolution.</title>
        <authorList>
            <person name="Jeong J.-H."/>
            <person name="Song I."/>
            <person name="Kim S."/>
            <person name="Choi T."/>
            <person name="Kim D."/>
            <person name="Ryu S."/>
            <person name="Kim W."/>
        </authorList>
    </citation>
    <scope>NUCLEOTIDE SEQUENCE [LARGE SCALE GENOMIC DNA]</scope>
    <source>
        <tissue evidence="1">Muscle</tissue>
    </source>
</reference>
<gene>
    <name evidence="1" type="ORF">E2C01_094593</name>
</gene>
<keyword evidence="2" id="KW-1185">Reference proteome</keyword>